<reference evidence="9" key="1">
    <citation type="submission" date="2018-12" db="EMBL/GenBank/DDBJ databases">
        <authorList>
            <person name="Yazar S."/>
        </authorList>
    </citation>
    <scope>NUCLEOTIDE SEQUENCE [LARGE SCALE GENOMIC DNA]</scope>
</reference>
<name>A0A4X2L1X3_VOMUR</name>
<comment type="similarity">
    <text evidence="2">Belongs to the MS4A family.</text>
</comment>
<dbReference type="GeneTree" id="ENSGT00940000161985"/>
<evidence type="ECO:0000256" key="7">
    <source>
        <dbReference type="SAM" id="Phobius"/>
    </source>
</evidence>
<feature type="transmembrane region" description="Helical" evidence="7">
    <location>
        <begin position="42"/>
        <end position="61"/>
    </location>
</feature>
<accession>A0A4X2L1X3</accession>
<proteinExistence type="inferred from homology"/>
<dbReference type="InterPro" id="IPR007237">
    <property type="entry name" value="CD20-like"/>
</dbReference>
<feature type="transmembrane region" description="Helical" evidence="7">
    <location>
        <begin position="113"/>
        <end position="133"/>
    </location>
</feature>
<dbReference type="InterPro" id="IPR030417">
    <property type="entry name" value="MS4A"/>
</dbReference>
<evidence type="ECO:0000313" key="8">
    <source>
        <dbReference type="Ensembl" id="ENSVURP00010018659.1"/>
    </source>
</evidence>
<dbReference type="PANTHER" id="PTHR23320:SF128">
    <property type="entry name" value="MEMBRANE-SPANNING 4-DOMAINS SUBFAMILY A MEMBER 4A"/>
    <property type="match status" value="1"/>
</dbReference>
<protein>
    <recommendedName>
        <fullName evidence="10">Membrane spanning 4-domains A2</fullName>
    </recommendedName>
</protein>
<evidence type="ECO:0000256" key="3">
    <source>
        <dbReference type="ARBA" id="ARBA00022692"/>
    </source>
</evidence>
<keyword evidence="4 7" id="KW-1133">Transmembrane helix</keyword>
<gene>
    <name evidence="8" type="primary">MS4A2</name>
</gene>
<keyword evidence="9" id="KW-1185">Reference proteome</keyword>
<dbReference type="STRING" id="29139.ENSVURP00010018659"/>
<feature type="transmembrane region" description="Helical" evidence="7">
    <location>
        <begin position="81"/>
        <end position="101"/>
    </location>
</feature>
<reference evidence="8" key="2">
    <citation type="submission" date="2025-08" db="UniProtKB">
        <authorList>
            <consortium name="Ensembl"/>
        </authorList>
    </citation>
    <scope>IDENTIFICATION</scope>
</reference>
<keyword evidence="5 7" id="KW-0472">Membrane</keyword>
<reference evidence="8" key="3">
    <citation type="submission" date="2025-09" db="UniProtKB">
        <authorList>
            <consortium name="Ensembl"/>
        </authorList>
    </citation>
    <scope>IDENTIFICATION</scope>
</reference>
<sequence length="249" mass="28030">MSSPPIQSVEDPTEEDVQEKVKQLKSTPPPRSKLEAFLRKELEFLGAAQTMIGLICCFFGVTHEFILDFLKPKKDLFSASYMGYPIWGGLLFTISGSLLIASERKGAKYLIQSSLVMAVLSSVVAGIGIKIVWSNLKQTSSIFQKCQNQQIGEFCFAVTFLTETAIMVLFLTVLELGIGILLSVNELIGKIVEIWIAKHHKTYQEALYEELAIYDPVAENIELQRDTRTESRESLQSRIYQLPEELQKT</sequence>
<comment type="subcellular location">
    <subcellularLocation>
        <location evidence="1">Membrane</location>
        <topology evidence="1">Multi-pass membrane protein</topology>
    </subcellularLocation>
</comment>
<evidence type="ECO:0000256" key="6">
    <source>
        <dbReference type="SAM" id="MobiDB-lite"/>
    </source>
</evidence>
<evidence type="ECO:0008006" key="10">
    <source>
        <dbReference type="Google" id="ProtNLM"/>
    </source>
</evidence>
<dbReference type="GO" id="GO:0005886">
    <property type="term" value="C:plasma membrane"/>
    <property type="evidence" value="ECO:0007669"/>
    <property type="project" value="TreeGrafter"/>
</dbReference>
<feature type="region of interest" description="Disordered" evidence="6">
    <location>
        <begin position="1"/>
        <end position="30"/>
    </location>
</feature>
<dbReference type="AlphaFoldDB" id="A0A4X2L1X3"/>
<dbReference type="PANTHER" id="PTHR23320">
    <property type="entry name" value="MEMBRANE-SPANNING 4-DOMAINS SUBFAMILY A MS4A -RELATED"/>
    <property type="match status" value="1"/>
</dbReference>
<evidence type="ECO:0000256" key="5">
    <source>
        <dbReference type="ARBA" id="ARBA00023136"/>
    </source>
</evidence>
<evidence type="ECO:0000256" key="1">
    <source>
        <dbReference type="ARBA" id="ARBA00004141"/>
    </source>
</evidence>
<dbReference type="RefSeq" id="XP_027717159.1">
    <property type="nucleotide sequence ID" value="XM_027861358.1"/>
</dbReference>
<dbReference type="OMA" id="AYIYNCQ"/>
<dbReference type="Ensembl" id="ENSVURT00010021212.1">
    <property type="protein sequence ID" value="ENSVURP00010018659.1"/>
    <property type="gene ID" value="ENSVURG00010014204.1"/>
</dbReference>
<evidence type="ECO:0000313" key="9">
    <source>
        <dbReference type="Proteomes" id="UP000314987"/>
    </source>
</evidence>
<organism evidence="8 9">
    <name type="scientific">Vombatus ursinus</name>
    <name type="common">Common wombat</name>
    <dbReference type="NCBI Taxonomy" id="29139"/>
    <lineage>
        <taxon>Eukaryota</taxon>
        <taxon>Metazoa</taxon>
        <taxon>Chordata</taxon>
        <taxon>Craniata</taxon>
        <taxon>Vertebrata</taxon>
        <taxon>Euteleostomi</taxon>
        <taxon>Mammalia</taxon>
        <taxon>Metatheria</taxon>
        <taxon>Diprotodontia</taxon>
        <taxon>Vombatidae</taxon>
        <taxon>Vombatus</taxon>
    </lineage>
</organism>
<keyword evidence="3 7" id="KW-0812">Transmembrane</keyword>
<dbReference type="Pfam" id="PF04103">
    <property type="entry name" value="CD20"/>
    <property type="match status" value="1"/>
</dbReference>
<evidence type="ECO:0000256" key="2">
    <source>
        <dbReference type="ARBA" id="ARBA00009565"/>
    </source>
</evidence>
<dbReference type="Proteomes" id="UP000314987">
    <property type="component" value="Unassembled WGS sequence"/>
</dbReference>
<dbReference type="GeneID" id="114042673"/>
<dbReference type="OrthoDB" id="10071849at2759"/>
<evidence type="ECO:0000256" key="4">
    <source>
        <dbReference type="ARBA" id="ARBA00022989"/>
    </source>
</evidence>
<dbReference type="CTD" id="2206"/>